<dbReference type="Proteomes" id="UP001185028">
    <property type="component" value="Unassembled WGS sequence"/>
</dbReference>
<evidence type="ECO:0000313" key="6">
    <source>
        <dbReference type="Proteomes" id="UP001185028"/>
    </source>
</evidence>
<dbReference type="CDD" id="cd00071">
    <property type="entry name" value="GMPK"/>
    <property type="match status" value="1"/>
</dbReference>
<comment type="catalytic activity">
    <reaction evidence="3">
        <text>GMP + ATP = GDP + ADP</text>
        <dbReference type="Rhea" id="RHEA:20780"/>
        <dbReference type="ChEBI" id="CHEBI:30616"/>
        <dbReference type="ChEBI" id="CHEBI:58115"/>
        <dbReference type="ChEBI" id="CHEBI:58189"/>
        <dbReference type="ChEBI" id="CHEBI:456216"/>
        <dbReference type="EC" id="2.7.4.8"/>
    </reaction>
</comment>
<gene>
    <name evidence="5" type="ORF">JOC58_001890</name>
</gene>
<proteinExistence type="predicted"/>
<dbReference type="EC" id="2.7.4.8" evidence="5"/>
<keyword evidence="2 5" id="KW-0808">Transferase</keyword>
<comment type="caution">
    <text evidence="5">The sequence shown here is derived from an EMBL/GenBank/DDBJ whole genome shotgun (WGS) entry which is preliminary data.</text>
</comment>
<keyword evidence="5" id="KW-0418">Kinase</keyword>
<dbReference type="RefSeq" id="WP_188775867.1">
    <property type="nucleotide sequence ID" value="NZ_BMMB01000005.1"/>
</dbReference>
<evidence type="ECO:0000256" key="2">
    <source>
        <dbReference type="ARBA" id="ARBA00022679"/>
    </source>
</evidence>
<dbReference type="SMART" id="SM00072">
    <property type="entry name" value="GuKc"/>
    <property type="match status" value="1"/>
</dbReference>
<organism evidence="5 6">
    <name type="scientific">Paenibacillus hunanensis</name>
    <dbReference type="NCBI Taxonomy" id="539262"/>
    <lineage>
        <taxon>Bacteria</taxon>
        <taxon>Bacillati</taxon>
        <taxon>Bacillota</taxon>
        <taxon>Bacilli</taxon>
        <taxon>Bacillales</taxon>
        <taxon>Paenibacillaceae</taxon>
        <taxon>Paenibacillus</taxon>
    </lineage>
</organism>
<comment type="function">
    <text evidence="1">Essential for recycling GMP and indirectly, cGMP.</text>
</comment>
<sequence length="182" mass="20610">MSFSIIVFQGPSASGKSTLQARLGLPRIVTWTSRAPRAGEQDGREYHFATREQLELMNRQGRMLEINEYRGNLYGTSISSLEEAGQDGQVRSSVMEAKGARLVKELLGERALLIGVSASREQLEHRLFERKVSIEEQQFRMASFDEEIAALSQCDMVIRNDESQFHVAESIIDYIRLGLEQK</sequence>
<dbReference type="Gene3D" id="3.40.50.300">
    <property type="entry name" value="P-loop containing nucleotide triphosphate hydrolases"/>
    <property type="match status" value="1"/>
</dbReference>
<protein>
    <submittedName>
        <fullName evidence="5">Guanylate kinase</fullName>
        <ecNumber evidence="5">2.7.4.8</ecNumber>
    </submittedName>
</protein>
<dbReference type="Gene3D" id="3.30.63.10">
    <property type="entry name" value="Guanylate Kinase phosphate binding domain"/>
    <property type="match status" value="1"/>
</dbReference>
<evidence type="ECO:0000259" key="4">
    <source>
        <dbReference type="PROSITE" id="PS50052"/>
    </source>
</evidence>
<accession>A0ABU1IZ68</accession>
<feature type="domain" description="Guanylate kinase-like" evidence="4">
    <location>
        <begin position="3"/>
        <end position="180"/>
    </location>
</feature>
<dbReference type="PANTHER" id="PTHR23117">
    <property type="entry name" value="GUANYLATE KINASE-RELATED"/>
    <property type="match status" value="1"/>
</dbReference>
<name>A0ABU1IZ68_9BACL</name>
<dbReference type="Pfam" id="PF00625">
    <property type="entry name" value="Guanylate_kin"/>
    <property type="match status" value="1"/>
</dbReference>
<evidence type="ECO:0000313" key="5">
    <source>
        <dbReference type="EMBL" id="MDR6243997.1"/>
    </source>
</evidence>
<keyword evidence="6" id="KW-1185">Reference proteome</keyword>
<dbReference type="PANTHER" id="PTHR23117:SF18">
    <property type="entry name" value="LEUCINE-RICH REPEAT AND GUANYLATE KINASE DOMAIN-CONTAINING PROTEIN"/>
    <property type="match status" value="1"/>
</dbReference>
<evidence type="ECO:0000256" key="1">
    <source>
        <dbReference type="ARBA" id="ARBA00003531"/>
    </source>
</evidence>
<dbReference type="InterPro" id="IPR027417">
    <property type="entry name" value="P-loop_NTPase"/>
</dbReference>
<dbReference type="SUPFAM" id="SSF52540">
    <property type="entry name" value="P-loop containing nucleoside triphosphate hydrolases"/>
    <property type="match status" value="1"/>
</dbReference>
<dbReference type="InterPro" id="IPR008144">
    <property type="entry name" value="Guanylate_kin-like_dom"/>
</dbReference>
<dbReference type="GO" id="GO:0004385">
    <property type="term" value="F:GMP kinase activity"/>
    <property type="evidence" value="ECO:0007669"/>
    <property type="project" value="UniProtKB-EC"/>
</dbReference>
<dbReference type="InterPro" id="IPR008145">
    <property type="entry name" value="GK/Ca_channel_bsu"/>
</dbReference>
<reference evidence="5 6" key="1">
    <citation type="submission" date="2023-07" db="EMBL/GenBank/DDBJ databases">
        <title>Genomic Encyclopedia of Type Strains, Phase IV (KMG-IV): sequencing the most valuable type-strain genomes for metagenomic binning, comparative biology and taxonomic classification.</title>
        <authorList>
            <person name="Goeker M."/>
        </authorList>
    </citation>
    <scope>NUCLEOTIDE SEQUENCE [LARGE SCALE GENOMIC DNA]</scope>
    <source>
        <strain evidence="5 6">DSM 22170</strain>
    </source>
</reference>
<dbReference type="PROSITE" id="PS50052">
    <property type="entry name" value="GUANYLATE_KINASE_2"/>
    <property type="match status" value="1"/>
</dbReference>
<dbReference type="EMBL" id="JAVDQH010000006">
    <property type="protein sequence ID" value="MDR6243997.1"/>
    <property type="molecule type" value="Genomic_DNA"/>
</dbReference>
<evidence type="ECO:0000256" key="3">
    <source>
        <dbReference type="ARBA" id="ARBA00048594"/>
    </source>
</evidence>